<feature type="region of interest" description="Disordered" evidence="10">
    <location>
        <begin position="231"/>
        <end position="278"/>
    </location>
</feature>
<dbReference type="Proteomes" id="UP000612746">
    <property type="component" value="Unassembled WGS sequence"/>
</dbReference>
<evidence type="ECO:0000256" key="4">
    <source>
        <dbReference type="ARBA" id="ARBA00022771"/>
    </source>
</evidence>
<dbReference type="Pfam" id="PF23561">
    <property type="entry name" value="zf-C2H2_15"/>
    <property type="match status" value="1"/>
</dbReference>
<dbReference type="SMART" id="SM00355">
    <property type="entry name" value="ZnF_C2H2"/>
    <property type="match status" value="3"/>
</dbReference>
<gene>
    <name evidence="12" type="ORF">INT44_002263</name>
</gene>
<evidence type="ECO:0000259" key="11">
    <source>
        <dbReference type="PROSITE" id="PS50157"/>
    </source>
</evidence>
<evidence type="ECO:0000256" key="1">
    <source>
        <dbReference type="ARBA" id="ARBA00004123"/>
    </source>
</evidence>
<keyword evidence="3" id="KW-0677">Repeat</keyword>
<feature type="region of interest" description="Disordered" evidence="10">
    <location>
        <begin position="133"/>
        <end position="167"/>
    </location>
</feature>
<feature type="non-terminal residue" evidence="12">
    <location>
        <position position="1"/>
    </location>
</feature>
<feature type="domain" description="C2H2-type" evidence="11">
    <location>
        <begin position="23"/>
        <end position="53"/>
    </location>
</feature>
<dbReference type="PANTHER" id="PTHR46179:SF13">
    <property type="entry name" value="C2H2-TYPE DOMAIN-CONTAINING PROTEIN"/>
    <property type="match status" value="1"/>
</dbReference>
<evidence type="ECO:0000256" key="8">
    <source>
        <dbReference type="ARBA" id="ARBA00023242"/>
    </source>
</evidence>
<reference evidence="12" key="1">
    <citation type="submission" date="2020-12" db="EMBL/GenBank/DDBJ databases">
        <title>Metabolic potential, ecology and presence of endohyphal bacteria is reflected in genomic diversity of Mucoromycotina.</title>
        <authorList>
            <person name="Muszewska A."/>
            <person name="Okrasinska A."/>
            <person name="Steczkiewicz K."/>
            <person name="Drgas O."/>
            <person name="Orlowska M."/>
            <person name="Perlinska-Lenart U."/>
            <person name="Aleksandrzak-Piekarczyk T."/>
            <person name="Szatraj K."/>
            <person name="Zielenkiewicz U."/>
            <person name="Pilsyk S."/>
            <person name="Malc E."/>
            <person name="Mieczkowski P."/>
            <person name="Kruszewska J.S."/>
            <person name="Biernat P."/>
            <person name="Pawlowska J."/>
        </authorList>
    </citation>
    <scope>NUCLEOTIDE SEQUENCE</scope>
    <source>
        <strain evidence="12">WA0000051536</strain>
    </source>
</reference>
<dbReference type="PROSITE" id="PS00028">
    <property type="entry name" value="ZINC_FINGER_C2H2_1"/>
    <property type="match status" value="1"/>
</dbReference>
<keyword evidence="8" id="KW-0539">Nucleus</keyword>
<proteinExistence type="predicted"/>
<accession>A0A8H7Q3J4</accession>
<dbReference type="InterPro" id="IPR056436">
    <property type="entry name" value="Znf-C2H2_ZIC1-5/GLI1-3-like"/>
</dbReference>
<dbReference type="Gene3D" id="3.30.160.60">
    <property type="entry name" value="Classic Zinc Finger"/>
    <property type="match status" value="3"/>
</dbReference>
<evidence type="ECO:0000256" key="9">
    <source>
        <dbReference type="PROSITE-ProRule" id="PRU00042"/>
    </source>
</evidence>
<evidence type="ECO:0000256" key="2">
    <source>
        <dbReference type="ARBA" id="ARBA00022723"/>
    </source>
</evidence>
<name>A0A8H7Q3J4_9FUNG</name>
<protein>
    <recommendedName>
        <fullName evidence="11">C2H2-type domain-containing protein</fullName>
    </recommendedName>
</protein>
<dbReference type="EMBL" id="JAEPRA010000005">
    <property type="protein sequence ID" value="KAG2185472.1"/>
    <property type="molecule type" value="Genomic_DNA"/>
</dbReference>
<keyword evidence="13" id="KW-1185">Reference proteome</keyword>
<dbReference type="PROSITE" id="PS50157">
    <property type="entry name" value="ZINC_FINGER_C2H2_2"/>
    <property type="match status" value="1"/>
</dbReference>
<evidence type="ECO:0000256" key="7">
    <source>
        <dbReference type="ARBA" id="ARBA00023163"/>
    </source>
</evidence>
<feature type="compositionally biased region" description="Acidic residues" evidence="10">
    <location>
        <begin position="260"/>
        <end position="278"/>
    </location>
</feature>
<organism evidence="12 13">
    <name type="scientific">Umbelopsis vinacea</name>
    <dbReference type="NCBI Taxonomy" id="44442"/>
    <lineage>
        <taxon>Eukaryota</taxon>
        <taxon>Fungi</taxon>
        <taxon>Fungi incertae sedis</taxon>
        <taxon>Mucoromycota</taxon>
        <taxon>Mucoromycotina</taxon>
        <taxon>Umbelopsidomycetes</taxon>
        <taxon>Umbelopsidales</taxon>
        <taxon>Umbelopsidaceae</taxon>
        <taxon>Umbelopsis</taxon>
    </lineage>
</organism>
<feature type="compositionally biased region" description="Basic and acidic residues" evidence="10">
    <location>
        <begin position="231"/>
        <end position="247"/>
    </location>
</feature>
<dbReference type="InterPro" id="IPR036236">
    <property type="entry name" value="Znf_C2H2_sf"/>
</dbReference>
<keyword evidence="7" id="KW-0804">Transcription</keyword>
<comment type="caution">
    <text evidence="12">The sequence shown here is derived from an EMBL/GenBank/DDBJ whole genome shotgun (WGS) entry which is preliminary data.</text>
</comment>
<comment type="subcellular location">
    <subcellularLocation>
        <location evidence="1">Nucleus</location>
    </subcellularLocation>
</comment>
<dbReference type="GO" id="GO:0005634">
    <property type="term" value="C:nucleus"/>
    <property type="evidence" value="ECO:0007669"/>
    <property type="project" value="UniProtKB-SubCell"/>
</dbReference>
<dbReference type="Pfam" id="PF21816">
    <property type="entry name" value="Zap1_zf1"/>
    <property type="match status" value="1"/>
</dbReference>
<dbReference type="SUPFAM" id="SSF57667">
    <property type="entry name" value="beta-beta-alpha zinc fingers"/>
    <property type="match status" value="2"/>
</dbReference>
<keyword evidence="6" id="KW-0805">Transcription regulation</keyword>
<evidence type="ECO:0000313" key="13">
    <source>
        <dbReference type="Proteomes" id="UP000612746"/>
    </source>
</evidence>
<dbReference type="AlphaFoldDB" id="A0A8H7Q3J4"/>
<dbReference type="InterPro" id="IPR051061">
    <property type="entry name" value="Zinc_finger_trans_reg"/>
</dbReference>
<evidence type="ECO:0000256" key="5">
    <source>
        <dbReference type="ARBA" id="ARBA00022833"/>
    </source>
</evidence>
<dbReference type="InterPro" id="IPR013087">
    <property type="entry name" value="Znf_C2H2_type"/>
</dbReference>
<feature type="compositionally biased region" description="Basic residues" evidence="10">
    <location>
        <begin position="156"/>
        <end position="166"/>
    </location>
</feature>
<evidence type="ECO:0000256" key="3">
    <source>
        <dbReference type="ARBA" id="ARBA00022737"/>
    </source>
</evidence>
<evidence type="ECO:0000256" key="6">
    <source>
        <dbReference type="ARBA" id="ARBA00023015"/>
    </source>
</evidence>
<dbReference type="GO" id="GO:0008270">
    <property type="term" value="F:zinc ion binding"/>
    <property type="evidence" value="ECO:0007669"/>
    <property type="project" value="UniProtKB-KW"/>
</dbReference>
<dbReference type="PANTHER" id="PTHR46179">
    <property type="entry name" value="ZINC FINGER PROTEIN"/>
    <property type="match status" value="1"/>
</dbReference>
<keyword evidence="4 9" id="KW-0863">Zinc-finger</keyword>
<feature type="compositionally biased region" description="Basic and acidic residues" evidence="10">
    <location>
        <begin position="135"/>
        <end position="155"/>
    </location>
</feature>
<evidence type="ECO:0000313" key="12">
    <source>
        <dbReference type="EMBL" id="KAG2185472.1"/>
    </source>
</evidence>
<dbReference type="OrthoDB" id="3437960at2759"/>
<evidence type="ECO:0000256" key="10">
    <source>
        <dbReference type="SAM" id="MobiDB-lite"/>
    </source>
</evidence>
<sequence length="278" mass="31959">MSIITSPIPTVFDTNPLDSTTALTCEWDHCSKSFPDHAALSSHLSQDHIGWKQPDYHCLWEGCTRSNIKSHSRFALLMHLRTHTGEKPYTCTHPGCLQRLDNGQTHEYGDDNLSLNLPLLFSFSRTDAMLKHRKTEHEERQEEDGSHRKVKEKSALAKHRAHHLTKERRPIDMSEASNVEGTENFVQRYKVVKTKLNHILRENSALNEEYMEATKKLKRLRTERRVLLDVLAEAEKTSHDAPADPKPESPAASQEVKENEADDEEDEEEVDELMDEDD</sequence>
<keyword evidence="5" id="KW-0862">Zinc</keyword>
<dbReference type="InterPro" id="IPR048420">
    <property type="entry name" value="Zap1-like_Znf1"/>
</dbReference>
<dbReference type="GO" id="GO:0006357">
    <property type="term" value="P:regulation of transcription by RNA polymerase II"/>
    <property type="evidence" value="ECO:0007669"/>
    <property type="project" value="TreeGrafter"/>
</dbReference>
<keyword evidence="2" id="KW-0479">Metal-binding</keyword>